<evidence type="ECO:0000313" key="1">
    <source>
        <dbReference type="EMBL" id="SNV53516.1"/>
    </source>
</evidence>
<dbReference type="RefSeq" id="WP_139185470.1">
    <property type="nucleotide sequence ID" value="NZ_DAMDLF010000007.1"/>
</dbReference>
<dbReference type="KEGG" id="smiz:4412673_02905"/>
<reference evidence="1 2" key="1">
    <citation type="submission" date="2017-06" db="EMBL/GenBank/DDBJ databases">
        <authorList>
            <consortium name="Pathogen Informatics"/>
        </authorList>
    </citation>
    <scope>NUCLEOTIDE SEQUENCE [LARGE SCALE GENOMIC DNA]</scope>
    <source>
        <strain evidence="1 2">NCTC12149</strain>
    </source>
</reference>
<sequence>MNTGLQLDDKMKKIFKPLHIALFLFGILFISSCNKDDYYEDGGLANAEFNGTILEYLESKPVLFDSLVQVIKLAGLENEFKTKEFTFFAPSDPDIKQLIGTIRTGNSLNTYLYNRGLDTIQKLSDIDSAIWRKNLLRYMFNGKNKLADYPQIDFSLMGTYPGQNYISQSGYVSNIGVVFNDIVQMSGATEVSRLKYKGYRQLHLSFFPDASNPDWYVSYPIGTSDIQPNNGIIHVLDYTKSVFGLYPGSEEFILDVAQSKR</sequence>
<organism evidence="1 2">
    <name type="scientific">Sphingobacterium mizutaii</name>
    <dbReference type="NCBI Taxonomy" id="1010"/>
    <lineage>
        <taxon>Bacteria</taxon>
        <taxon>Pseudomonadati</taxon>
        <taxon>Bacteroidota</taxon>
        <taxon>Sphingobacteriia</taxon>
        <taxon>Sphingobacteriales</taxon>
        <taxon>Sphingobacteriaceae</taxon>
        <taxon>Sphingobacterium</taxon>
    </lineage>
</organism>
<dbReference type="InterPro" id="IPR036378">
    <property type="entry name" value="FAS1_dom_sf"/>
</dbReference>
<dbReference type="Proteomes" id="UP000215355">
    <property type="component" value="Chromosome 1"/>
</dbReference>
<dbReference type="AlphaFoldDB" id="A0AAJ4XDK2"/>
<dbReference type="EMBL" id="LT906468">
    <property type="protein sequence ID" value="SNV53516.1"/>
    <property type="molecule type" value="Genomic_DNA"/>
</dbReference>
<protein>
    <recommendedName>
        <fullName evidence="3">Fasciclin domain-containing protein</fullName>
    </recommendedName>
</protein>
<evidence type="ECO:0000313" key="2">
    <source>
        <dbReference type="Proteomes" id="UP000215355"/>
    </source>
</evidence>
<proteinExistence type="predicted"/>
<name>A0AAJ4XDK2_9SPHI</name>
<dbReference type="Gene3D" id="2.30.180.10">
    <property type="entry name" value="FAS1 domain"/>
    <property type="match status" value="1"/>
</dbReference>
<accession>A0AAJ4XDK2</accession>
<gene>
    <name evidence="1" type="ORF">SAMEA4412673_02905</name>
</gene>
<evidence type="ECO:0008006" key="3">
    <source>
        <dbReference type="Google" id="ProtNLM"/>
    </source>
</evidence>
<dbReference type="SUPFAM" id="SSF82153">
    <property type="entry name" value="FAS1 domain"/>
    <property type="match status" value="1"/>
</dbReference>